<dbReference type="InParanoid" id="A0A6J2XYP6"/>
<dbReference type="GeneID" id="115882082"/>
<dbReference type="OrthoDB" id="3561125at2759"/>
<dbReference type="PANTHER" id="PTHR24379">
    <property type="entry name" value="KRAB AND ZINC FINGER DOMAIN-CONTAINING"/>
    <property type="match status" value="1"/>
</dbReference>
<gene>
    <name evidence="8" type="primary">LOC115882082</name>
</gene>
<evidence type="ECO:0000256" key="3">
    <source>
        <dbReference type="ARBA" id="ARBA00022771"/>
    </source>
</evidence>
<name>A0A6J2XYP6_SITOR</name>
<dbReference type="RefSeq" id="XP_030755794.1">
    <property type="nucleotide sequence ID" value="XM_030899934.1"/>
</dbReference>
<evidence type="ECO:0000256" key="1">
    <source>
        <dbReference type="ARBA" id="ARBA00022723"/>
    </source>
</evidence>
<evidence type="ECO:0000256" key="5">
    <source>
        <dbReference type="PROSITE-ProRule" id="PRU00042"/>
    </source>
</evidence>
<feature type="domain" description="C2H2-type" evidence="6">
    <location>
        <begin position="153"/>
        <end position="180"/>
    </location>
</feature>
<dbReference type="Pfam" id="PF00096">
    <property type="entry name" value="zf-C2H2"/>
    <property type="match status" value="2"/>
</dbReference>
<feature type="domain" description="C2H2-type" evidence="6">
    <location>
        <begin position="44"/>
        <end position="72"/>
    </location>
</feature>
<evidence type="ECO:0000259" key="6">
    <source>
        <dbReference type="PROSITE" id="PS50157"/>
    </source>
</evidence>
<accession>A0A6J2XYP6</accession>
<dbReference type="PANTHER" id="PTHR24379:SF121">
    <property type="entry name" value="C2H2-TYPE DOMAIN-CONTAINING PROTEIN"/>
    <property type="match status" value="1"/>
</dbReference>
<protein>
    <submittedName>
        <fullName evidence="8">Zinc finger protein 585A-like isoform X1</fullName>
    </submittedName>
</protein>
<feature type="domain" description="C2H2-type" evidence="6">
    <location>
        <begin position="114"/>
        <end position="144"/>
    </location>
</feature>
<keyword evidence="2" id="KW-0677">Repeat</keyword>
<evidence type="ECO:0000313" key="7">
    <source>
        <dbReference type="Proteomes" id="UP000504635"/>
    </source>
</evidence>
<dbReference type="InterPro" id="IPR036236">
    <property type="entry name" value="Znf_C2H2_sf"/>
</dbReference>
<proteinExistence type="predicted"/>
<keyword evidence="3 5" id="KW-0863">Zinc-finger</keyword>
<evidence type="ECO:0000256" key="4">
    <source>
        <dbReference type="ARBA" id="ARBA00022833"/>
    </source>
</evidence>
<evidence type="ECO:0000256" key="2">
    <source>
        <dbReference type="ARBA" id="ARBA00022737"/>
    </source>
</evidence>
<dbReference type="PROSITE" id="PS00028">
    <property type="entry name" value="ZINC_FINGER_C2H2_1"/>
    <property type="match status" value="2"/>
</dbReference>
<keyword evidence="1" id="KW-0479">Metal-binding</keyword>
<evidence type="ECO:0000313" key="8">
    <source>
        <dbReference type="RefSeq" id="XP_030755794.1"/>
    </source>
</evidence>
<feature type="domain" description="C2H2-type" evidence="6">
    <location>
        <begin position="184"/>
        <end position="212"/>
    </location>
</feature>
<organism evidence="7 8">
    <name type="scientific">Sitophilus oryzae</name>
    <name type="common">Rice weevil</name>
    <name type="synonym">Curculio oryzae</name>
    <dbReference type="NCBI Taxonomy" id="7048"/>
    <lineage>
        <taxon>Eukaryota</taxon>
        <taxon>Metazoa</taxon>
        <taxon>Ecdysozoa</taxon>
        <taxon>Arthropoda</taxon>
        <taxon>Hexapoda</taxon>
        <taxon>Insecta</taxon>
        <taxon>Pterygota</taxon>
        <taxon>Neoptera</taxon>
        <taxon>Endopterygota</taxon>
        <taxon>Coleoptera</taxon>
        <taxon>Polyphaga</taxon>
        <taxon>Cucujiformia</taxon>
        <taxon>Curculionidae</taxon>
        <taxon>Dryophthorinae</taxon>
        <taxon>Sitophilus</taxon>
    </lineage>
</organism>
<sequence length="342" mass="40255">MANALKELQKKVHRCCTCSYQTTRKSNFNDHKKIHLAPGERQIFVCLHCDKTYTRKQRLQHHLQNNHIDSRAKALKESQKKIYRCCTCSYQTTYKFNFNNHKKIHLAPGERQMFACLHCDKTYTRKQLLQLHLQNNKIDSRAKALKKSHKKVYRCSMCSYQTPYKSHLNTHKNTHLPPEERQRFACLHCNKTYIQKQGLQWHLKYHHTDLRNADDCTSVTDEVILDSLKIEIDDHTPLNDEFKNTECHFATNELKSEDLLKLEPDDVAPIQHKDLQDDFKNTECLIATNELKSEDLLKLEPDDVAPIQHKDLQDDFKNGENLSVAKKVKLEDFIKMEPDNND</sequence>
<dbReference type="PROSITE" id="PS50157">
    <property type="entry name" value="ZINC_FINGER_C2H2_2"/>
    <property type="match status" value="4"/>
</dbReference>
<reference evidence="8" key="1">
    <citation type="submission" date="2025-08" db="UniProtKB">
        <authorList>
            <consortium name="RefSeq"/>
        </authorList>
    </citation>
    <scope>IDENTIFICATION</scope>
    <source>
        <tissue evidence="8">Gonads</tissue>
    </source>
</reference>
<dbReference type="SMART" id="SM00355">
    <property type="entry name" value="ZnF_C2H2"/>
    <property type="match status" value="6"/>
</dbReference>
<keyword evidence="4" id="KW-0862">Zinc</keyword>
<dbReference type="GO" id="GO:0008270">
    <property type="term" value="F:zinc ion binding"/>
    <property type="evidence" value="ECO:0007669"/>
    <property type="project" value="UniProtKB-KW"/>
</dbReference>
<dbReference type="SUPFAM" id="SSF57667">
    <property type="entry name" value="beta-beta-alpha zinc fingers"/>
    <property type="match status" value="3"/>
</dbReference>
<dbReference type="Proteomes" id="UP000504635">
    <property type="component" value="Unplaced"/>
</dbReference>
<dbReference type="Gene3D" id="3.30.160.60">
    <property type="entry name" value="Classic Zinc Finger"/>
    <property type="match status" value="3"/>
</dbReference>
<keyword evidence="7" id="KW-1185">Reference proteome</keyword>
<dbReference type="AlphaFoldDB" id="A0A6J2XYP6"/>
<dbReference type="KEGG" id="soy:115882082"/>
<dbReference type="InterPro" id="IPR013087">
    <property type="entry name" value="Znf_C2H2_type"/>
</dbReference>